<evidence type="ECO:0000313" key="3">
    <source>
        <dbReference type="Proteomes" id="UP000033434"/>
    </source>
</evidence>
<reference evidence="2 3" key="1">
    <citation type="journal article" date="2015" name="BMC Genomics">
        <title>Genome mining reveals unlocked bioactive potential of marine Gram-negative bacteria.</title>
        <authorList>
            <person name="Machado H."/>
            <person name="Sonnenschein E.C."/>
            <person name="Melchiorsen J."/>
            <person name="Gram L."/>
        </authorList>
    </citation>
    <scope>NUCLEOTIDE SEQUENCE [LARGE SCALE GENOMIC DNA]</scope>
    <source>
        <strain evidence="2 3">S4054</strain>
    </source>
</reference>
<dbReference type="Proteomes" id="UP000033434">
    <property type="component" value="Unassembled WGS sequence"/>
</dbReference>
<evidence type="ECO:0000256" key="1">
    <source>
        <dbReference type="SAM" id="Phobius"/>
    </source>
</evidence>
<name>A0A0F6AIE9_9GAMM</name>
<proteinExistence type="predicted"/>
<sequence>MIILLKGTEMQVNIFRAFVYVVLKLLYKFIIDRILQLTQDGILD</sequence>
<dbReference type="PATRIC" id="fig|1129367.4.peg.297"/>
<gene>
    <name evidence="2" type="ORF">N479_25445</name>
</gene>
<feature type="transmembrane region" description="Helical" evidence="1">
    <location>
        <begin position="12"/>
        <end position="31"/>
    </location>
</feature>
<dbReference type="AlphaFoldDB" id="A0A0F6AIE9"/>
<protein>
    <submittedName>
        <fullName evidence="2">Uncharacterized protein</fullName>
    </submittedName>
</protein>
<keyword evidence="1" id="KW-0472">Membrane</keyword>
<dbReference type="EMBL" id="AUXW01000021">
    <property type="protein sequence ID" value="KKE85656.1"/>
    <property type="molecule type" value="Genomic_DNA"/>
</dbReference>
<accession>A0A0F6AIE9</accession>
<organism evidence="2 3">
    <name type="scientific">Pseudoalteromonas luteoviolacea S4054</name>
    <dbReference type="NCBI Taxonomy" id="1129367"/>
    <lineage>
        <taxon>Bacteria</taxon>
        <taxon>Pseudomonadati</taxon>
        <taxon>Pseudomonadota</taxon>
        <taxon>Gammaproteobacteria</taxon>
        <taxon>Alteromonadales</taxon>
        <taxon>Pseudoalteromonadaceae</taxon>
        <taxon>Pseudoalteromonas</taxon>
    </lineage>
</organism>
<comment type="caution">
    <text evidence="2">The sequence shown here is derived from an EMBL/GenBank/DDBJ whole genome shotgun (WGS) entry which is preliminary data.</text>
</comment>
<evidence type="ECO:0000313" key="2">
    <source>
        <dbReference type="EMBL" id="KKE85656.1"/>
    </source>
</evidence>
<keyword evidence="1" id="KW-0812">Transmembrane</keyword>
<keyword evidence="1" id="KW-1133">Transmembrane helix</keyword>